<keyword evidence="2" id="KW-1185">Reference proteome</keyword>
<gene>
    <name evidence="1" type="ORF">BDU57DRAFT_144313</name>
</gene>
<evidence type="ECO:0000313" key="2">
    <source>
        <dbReference type="Proteomes" id="UP000800096"/>
    </source>
</evidence>
<accession>A0A6A5R0B9</accession>
<dbReference type="Proteomes" id="UP000800096">
    <property type="component" value="Unassembled WGS sequence"/>
</dbReference>
<dbReference type="AlphaFoldDB" id="A0A6A5R0B9"/>
<protein>
    <submittedName>
        <fullName evidence="1">Uncharacterized protein</fullName>
    </submittedName>
</protein>
<dbReference type="OrthoDB" id="5412893at2759"/>
<name>A0A6A5R0B9_AMPQU</name>
<dbReference type="EMBL" id="ML979133">
    <property type="protein sequence ID" value="KAF1919557.1"/>
    <property type="molecule type" value="Genomic_DNA"/>
</dbReference>
<sequence length="100" mass="11210">MYRKLPGFPSTVFDPDTVLYRPRNVSLISLFSLGGGYLMLKSRTFAEKQKAAGDYSVPVDRSGTSVIVAPLLPVDAEDYSRRPFTRHNVRTISKIKSTAW</sequence>
<proteinExistence type="predicted"/>
<reference evidence="1" key="1">
    <citation type="journal article" date="2020" name="Stud. Mycol.">
        <title>101 Dothideomycetes genomes: a test case for predicting lifestyles and emergence of pathogens.</title>
        <authorList>
            <person name="Haridas S."/>
            <person name="Albert R."/>
            <person name="Binder M."/>
            <person name="Bloem J."/>
            <person name="Labutti K."/>
            <person name="Salamov A."/>
            <person name="Andreopoulos B."/>
            <person name="Baker S."/>
            <person name="Barry K."/>
            <person name="Bills G."/>
            <person name="Bluhm B."/>
            <person name="Cannon C."/>
            <person name="Castanera R."/>
            <person name="Culley D."/>
            <person name="Daum C."/>
            <person name="Ezra D."/>
            <person name="Gonzalez J."/>
            <person name="Henrissat B."/>
            <person name="Kuo A."/>
            <person name="Liang C."/>
            <person name="Lipzen A."/>
            <person name="Lutzoni F."/>
            <person name="Magnuson J."/>
            <person name="Mondo S."/>
            <person name="Nolan M."/>
            <person name="Ohm R."/>
            <person name="Pangilinan J."/>
            <person name="Park H.-J."/>
            <person name="Ramirez L."/>
            <person name="Alfaro M."/>
            <person name="Sun H."/>
            <person name="Tritt A."/>
            <person name="Yoshinaga Y."/>
            <person name="Zwiers L.-H."/>
            <person name="Turgeon B."/>
            <person name="Goodwin S."/>
            <person name="Spatafora J."/>
            <person name="Crous P."/>
            <person name="Grigoriev I."/>
        </authorList>
    </citation>
    <scope>NUCLEOTIDE SEQUENCE</scope>
    <source>
        <strain evidence="1">HMLAC05119</strain>
    </source>
</reference>
<evidence type="ECO:0000313" key="1">
    <source>
        <dbReference type="EMBL" id="KAF1919557.1"/>
    </source>
</evidence>
<organism evidence="1 2">
    <name type="scientific">Ampelomyces quisqualis</name>
    <name type="common">Powdery mildew agent</name>
    <dbReference type="NCBI Taxonomy" id="50730"/>
    <lineage>
        <taxon>Eukaryota</taxon>
        <taxon>Fungi</taxon>
        <taxon>Dikarya</taxon>
        <taxon>Ascomycota</taxon>
        <taxon>Pezizomycotina</taxon>
        <taxon>Dothideomycetes</taxon>
        <taxon>Pleosporomycetidae</taxon>
        <taxon>Pleosporales</taxon>
        <taxon>Pleosporineae</taxon>
        <taxon>Phaeosphaeriaceae</taxon>
        <taxon>Ampelomyces</taxon>
    </lineage>
</organism>